<dbReference type="KEGG" id="blq:L21SP5_00861"/>
<dbReference type="InterPro" id="IPR036097">
    <property type="entry name" value="HisK_dim/P_sf"/>
</dbReference>
<dbReference type="SMART" id="SM00388">
    <property type="entry name" value="HisKA"/>
    <property type="match status" value="1"/>
</dbReference>
<dbReference type="Gene3D" id="3.30.450.20">
    <property type="entry name" value="PAS domain"/>
    <property type="match status" value="6"/>
</dbReference>
<dbReference type="SMART" id="SM00086">
    <property type="entry name" value="PAC"/>
    <property type="match status" value="5"/>
</dbReference>
<feature type="domain" description="PAS" evidence="8">
    <location>
        <begin position="641"/>
        <end position="685"/>
    </location>
</feature>
<keyword evidence="11" id="KW-1185">Reference proteome</keyword>
<dbReference type="Pfam" id="PF00512">
    <property type="entry name" value="HisKA"/>
    <property type="match status" value="1"/>
</dbReference>
<dbReference type="InterPro" id="IPR036890">
    <property type="entry name" value="HATPase_C_sf"/>
</dbReference>
<evidence type="ECO:0000259" key="8">
    <source>
        <dbReference type="PROSITE" id="PS50112"/>
    </source>
</evidence>
<dbReference type="AlphaFoldDB" id="A0A0S2HWU2"/>
<evidence type="ECO:0000313" key="10">
    <source>
        <dbReference type="EMBL" id="ALO14531.1"/>
    </source>
</evidence>
<evidence type="ECO:0000256" key="2">
    <source>
        <dbReference type="ARBA" id="ARBA00012438"/>
    </source>
</evidence>
<dbReference type="RefSeq" id="WP_057952070.1">
    <property type="nucleotide sequence ID" value="NZ_CP013118.1"/>
</dbReference>
<feature type="domain" description="PAS" evidence="8">
    <location>
        <begin position="263"/>
        <end position="333"/>
    </location>
</feature>
<feature type="domain" description="PAC" evidence="9">
    <location>
        <begin position="461"/>
        <end position="511"/>
    </location>
</feature>
<protein>
    <recommendedName>
        <fullName evidence="2">histidine kinase</fullName>
        <ecNumber evidence="2">2.7.13.3</ecNumber>
    </recommendedName>
</protein>
<feature type="domain" description="PAS" evidence="8">
    <location>
        <begin position="9"/>
        <end position="79"/>
    </location>
</feature>
<dbReference type="InterPro" id="IPR001610">
    <property type="entry name" value="PAC"/>
</dbReference>
<sequence>MFADQIPIEDDRYNVLYNNAPTSFQTLGADGDIKDVNKTWQETFGYKAKQVNGKFFYNYLHKDDSTVFKYYFELLKKNECSNNVLCRIRHNNGHYCETIIQSLGSAQAGKSKEYYFVIKTDKGRSKPEIYAKENIAKYQAIFNGVNEAIFLHDPQTLTIWDANQKAAELYGYSVDEFRKNNFSIFDITAPEQNITPDFVAESFHKVNTEESFAIQWKAKRKDGSTFWVEVSPKLIFIEGEKQIMASVQDITDRLNIEKELRERERKYRLLAEHSSDVIAALDSNLKPIYISPSAQTVYGYSESDFVNKSVFDIVYKDDLKALQLAMQKHINKKDKQSRLTFRIYTKENSVRWIEAISSYFYNKSGELERIVINERDITERKKLEERLQQAEEVKSLILNSTKELVVYYSPDFKIKWANKASADSVSMSIDDLVGEYCYSIWHGREEPCKDCPLIRVLKTGKYQEGEVNTPNGRFWFLRGYPILDETGNIKGLVEFGQDITEEKLLKDNEKQHRIMLDMIANNTGSIIFLLKVEGKDKYRYQFINETFFQITGYKKSQFMGKLLEEVVPKNTLDLELKKYREAIAQKQSTQWEEQMPTPYGNKTGLVTLTPIFDSACKCTYIVGHITDISGKLKTERILRENEQVLKTVIEQMPMAVFAHGLDGRFVLVNEAAEIDTGYSKDELLSMKVSDIDQDSATRNDQQHIWKELDFGSRQHITTYHRKKDGKTYPVELFITATVLKNRPVLIAMAQDISERLENETVIKEREEQLRKANETKDKFFSIIAHDLRNPFNSLVGISELLIEKIEEGDIQNLPDFLKILHNTAIQGTNLLDNLLTWSRSQIGTIQFNPKYNNLKELVDESLMLLENVAHQKQLHIKNSINNNLIVYGDTDMLRTILRNLITNALKYTVNGGFIQIYSERFKNCNFVYVKDSGVGMDDAVISKLFKAGENISTAGTNNEKGTGLGLILCKEFVDKHGGEIGATSEPGKGSTFWFSIPNKADNKGC</sequence>
<dbReference type="GO" id="GO:0000155">
    <property type="term" value="F:phosphorelay sensor kinase activity"/>
    <property type="evidence" value="ECO:0007669"/>
    <property type="project" value="InterPro"/>
</dbReference>
<dbReference type="Gene3D" id="3.30.565.10">
    <property type="entry name" value="Histidine kinase-like ATPase, C-terminal domain"/>
    <property type="match status" value="1"/>
</dbReference>
<dbReference type="PROSITE" id="PS50112">
    <property type="entry name" value="PAS"/>
    <property type="match status" value="5"/>
</dbReference>
<dbReference type="InterPro" id="IPR005467">
    <property type="entry name" value="His_kinase_dom"/>
</dbReference>
<proteinExistence type="predicted"/>
<keyword evidence="3" id="KW-0597">Phosphoprotein</keyword>
<dbReference type="OrthoDB" id="1112780at2"/>
<reference evidence="10 11" key="1">
    <citation type="submission" date="2015-11" db="EMBL/GenBank/DDBJ databases">
        <title>Description and complete genome sequence of a novel strain predominating in hypersaline microbial mats and representing a new family of the Bacteriodetes phylum.</title>
        <authorList>
            <person name="Spring S."/>
            <person name="Bunk B."/>
            <person name="Sproer C."/>
            <person name="Klenk H.-P."/>
        </authorList>
    </citation>
    <scope>NUCLEOTIDE SEQUENCE [LARGE SCALE GENOMIC DNA]</scope>
    <source>
        <strain evidence="10 11">L21-Spi-D4</strain>
    </source>
</reference>
<accession>A0A0S2HWU2</accession>
<dbReference type="Pfam" id="PF08447">
    <property type="entry name" value="PAS_3"/>
    <property type="match status" value="2"/>
</dbReference>
<dbReference type="EC" id="2.7.13.3" evidence="2"/>
<dbReference type="CDD" id="cd00130">
    <property type="entry name" value="PAS"/>
    <property type="match status" value="6"/>
</dbReference>
<gene>
    <name evidence="10" type="primary">barA_4</name>
    <name evidence="10" type="ORF">L21SP5_00861</name>
</gene>
<dbReference type="PROSITE" id="PS50109">
    <property type="entry name" value="HIS_KIN"/>
    <property type="match status" value="1"/>
</dbReference>
<feature type="domain" description="Histidine kinase" evidence="7">
    <location>
        <begin position="782"/>
        <end position="1000"/>
    </location>
</feature>
<dbReference type="SMART" id="SM00091">
    <property type="entry name" value="PAS"/>
    <property type="match status" value="6"/>
</dbReference>
<feature type="coiled-coil region" evidence="6">
    <location>
        <begin position="373"/>
        <end position="400"/>
    </location>
</feature>
<dbReference type="InterPro" id="IPR013655">
    <property type="entry name" value="PAS_fold_3"/>
</dbReference>
<dbReference type="SUPFAM" id="SSF47384">
    <property type="entry name" value="Homodimeric domain of signal transducing histidine kinase"/>
    <property type="match status" value="1"/>
</dbReference>
<dbReference type="InterPro" id="IPR000014">
    <property type="entry name" value="PAS"/>
</dbReference>
<dbReference type="PANTHER" id="PTHR43304">
    <property type="entry name" value="PHYTOCHROME-LIKE PROTEIN CPH1"/>
    <property type="match status" value="1"/>
</dbReference>
<dbReference type="InterPro" id="IPR052162">
    <property type="entry name" value="Sensor_kinase/Photoreceptor"/>
</dbReference>
<dbReference type="Pfam" id="PF02518">
    <property type="entry name" value="HATPase_c"/>
    <property type="match status" value="1"/>
</dbReference>
<dbReference type="InterPro" id="IPR013656">
    <property type="entry name" value="PAS_4"/>
</dbReference>
<dbReference type="InterPro" id="IPR003594">
    <property type="entry name" value="HATPase_dom"/>
</dbReference>
<feature type="domain" description="PAC" evidence="9">
    <location>
        <begin position="337"/>
        <end position="389"/>
    </location>
</feature>
<dbReference type="Gene3D" id="1.10.287.130">
    <property type="match status" value="1"/>
</dbReference>
<evidence type="ECO:0000256" key="3">
    <source>
        <dbReference type="ARBA" id="ARBA00022553"/>
    </source>
</evidence>
<keyword evidence="5 10" id="KW-0418">Kinase</keyword>
<dbReference type="Pfam" id="PF08448">
    <property type="entry name" value="PAS_4"/>
    <property type="match status" value="2"/>
</dbReference>
<keyword evidence="4 10" id="KW-0808">Transferase</keyword>
<keyword evidence="6" id="KW-0175">Coiled coil</keyword>
<feature type="domain" description="PAS" evidence="8">
    <location>
        <begin position="134"/>
        <end position="191"/>
    </location>
</feature>
<dbReference type="SMART" id="SM00387">
    <property type="entry name" value="HATPase_c"/>
    <property type="match status" value="1"/>
</dbReference>
<evidence type="ECO:0000259" key="9">
    <source>
        <dbReference type="PROSITE" id="PS50113"/>
    </source>
</evidence>
<evidence type="ECO:0000313" key="11">
    <source>
        <dbReference type="Proteomes" id="UP000064893"/>
    </source>
</evidence>
<dbReference type="Proteomes" id="UP000064893">
    <property type="component" value="Chromosome"/>
</dbReference>
<feature type="domain" description="PAC" evidence="9">
    <location>
        <begin position="212"/>
        <end position="262"/>
    </location>
</feature>
<dbReference type="PANTHER" id="PTHR43304:SF1">
    <property type="entry name" value="PAC DOMAIN-CONTAINING PROTEIN"/>
    <property type="match status" value="1"/>
</dbReference>
<dbReference type="STRING" id="1307839.L21SP5_00861"/>
<dbReference type="SUPFAM" id="SSF55785">
    <property type="entry name" value="PYP-like sensor domain (PAS domain)"/>
    <property type="match status" value="6"/>
</dbReference>
<feature type="domain" description="PAS" evidence="8">
    <location>
        <begin position="508"/>
        <end position="586"/>
    </location>
</feature>
<organism evidence="10 11">
    <name type="scientific">Salinivirga cyanobacteriivorans</name>
    <dbReference type="NCBI Taxonomy" id="1307839"/>
    <lineage>
        <taxon>Bacteria</taxon>
        <taxon>Pseudomonadati</taxon>
        <taxon>Bacteroidota</taxon>
        <taxon>Bacteroidia</taxon>
        <taxon>Bacteroidales</taxon>
        <taxon>Salinivirgaceae</taxon>
        <taxon>Salinivirga</taxon>
    </lineage>
</organism>
<dbReference type="InterPro" id="IPR003661">
    <property type="entry name" value="HisK_dim/P_dom"/>
</dbReference>
<dbReference type="CDD" id="cd00082">
    <property type="entry name" value="HisKA"/>
    <property type="match status" value="1"/>
</dbReference>
<evidence type="ECO:0000259" key="7">
    <source>
        <dbReference type="PROSITE" id="PS50109"/>
    </source>
</evidence>
<dbReference type="InterPro" id="IPR035965">
    <property type="entry name" value="PAS-like_dom_sf"/>
</dbReference>
<dbReference type="EMBL" id="CP013118">
    <property type="protein sequence ID" value="ALO14531.1"/>
    <property type="molecule type" value="Genomic_DNA"/>
</dbReference>
<dbReference type="PRINTS" id="PR00344">
    <property type="entry name" value="BCTRLSENSOR"/>
</dbReference>
<evidence type="ECO:0000256" key="6">
    <source>
        <dbReference type="SAM" id="Coils"/>
    </source>
</evidence>
<comment type="catalytic activity">
    <reaction evidence="1">
        <text>ATP + protein L-histidine = ADP + protein N-phospho-L-histidine.</text>
        <dbReference type="EC" id="2.7.13.3"/>
    </reaction>
</comment>
<dbReference type="Pfam" id="PF13426">
    <property type="entry name" value="PAS_9"/>
    <property type="match status" value="2"/>
</dbReference>
<name>A0A0S2HWU2_9BACT</name>
<evidence type="ECO:0000256" key="4">
    <source>
        <dbReference type="ARBA" id="ARBA00022679"/>
    </source>
</evidence>
<dbReference type="FunFam" id="3.30.565.10:FF:000006">
    <property type="entry name" value="Sensor histidine kinase WalK"/>
    <property type="match status" value="1"/>
</dbReference>
<dbReference type="InterPro" id="IPR004358">
    <property type="entry name" value="Sig_transdc_His_kin-like_C"/>
</dbReference>
<evidence type="ECO:0000256" key="1">
    <source>
        <dbReference type="ARBA" id="ARBA00000085"/>
    </source>
</evidence>
<dbReference type="NCBIfam" id="TIGR00229">
    <property type="entry name" value="sensory_box"/>
    <property type="match status" value="5"/>
</dbReference>
<dbReference type="SUPFAM" id="SSF55874">
    <property type="entry name" value="ATPase domain of HSP90 chaperone/DNA topoisomerase II/histidine kinase"/>
    <property type="match status" value="1"/>
</dbReference>
<dbReference type="PROSITE" id="PS50113">
    <property type="entry name" value="PAC"/>
    <property type="match status" value="3"/>
</dbReference>
<dbReference type="InterPro" id="IPR000700">
    <property type="entry name" value="PAS-assoc_C"/>
</dbReference>
<evidence type="ECO:0000256" key="5">
    <source>
        <dbReference type="ARBA" id="ARBA00022777"/>
    </source>
</evidence>